<dbReference type="Pfam" id="PF13303">
    <property type="entry name" value="PTS_EIIC_2"/>
    <property type="match status" value="1"/>
</dbReference>
<keyword evidence="3" id="KW-1003">Cell membrane</keyword>
<feature type="transmembrane region" description="Helical" evidence="8">
    <location>
        <begin position="20"/>
        <end position="42"/>
    </location>
</feature>
<gene>
    <name evidence="10" type="ORF">IAA67_06165</name>
</gene>
<proteinExistence type="predicted"/>
<feature type="transmembrane region" description="Helical" evidence="8">
    <location>
        <begin position="253"/>
        <end position="274"/>
    </location>
</feature>
<dbReference type="AlphaFoldDB" id="A0A9D0Z6I6"/>
<sequence>MFSKFRAFCRKKDVVLSLRRYGIDALGAMAQGLFCSLLIGTIIKTAGQQLNLQLLVDIGTFAGDMSGAAMAIAIGYALKAPPLVLFSLAAVGYTSNAVGGAGGPLAVLFIAILSAEAGKLVSKETKIDLLVTPLVTIFLGCALSMWWAPAIGQAASYVGNLINWATELQPFWMGIAVSVLVGIALTLPISSAAICHTLGLAGLAGGAAVAGCCAQMVGFAVMSFRENKWGGLVSQGIGTSMLQMGNIVKNPRIWIPAILTSAITGPLATCVFGFQMNGDPVAAGMGTCGFVGQIGVYTGWVREMEGGVRTAITGWDWLGMLLICFILPGVICWLLGLLLRKIGWIKEGDLTLH</sequence>
<evidence type="ECO:0000313" key="11">
    <source>
        <dbReference type="Proteomes" id="UP000886874"/>
    </source>
</evidence>
<dbReference type="EMBL" id="DVFN01000091">
    <property type="protein sequence ID" value="HIQ69894.1"/>
    <property type="molecule type" value="Genomic_DNA"/>
</dbReference>
<name>A0A9D0Z6I6_9FIRM</name>
<dbReference type="Proteomes" id="UP000886874">
    <property type="component" value="Unassembled WGS sequence"/>
</dbReference>
<dbReference type="GO" id="GO:0008982">
    <property type="term" value="F:protein-N(PI)-phosphohistidine-sugar phosphotransferase activity"/>
    <property type="evidence" value="ECO:0007669"/>
    <property type="project" value="InterPro"/>
</dbReference>
<feature type="domain" description="Phosphotransferase system EIIC" evidence="9">
    <location>
        <begin position="24"/>
        <end position="351"/>
    </location>
</feature>
<evidence type="ECO:0000256" key="8">
    <source>
        <dbReference type="SAM" id="Phobius"/>
    </source>
</evidence>
<evidence type="ECO:0000259" key="9">
    <source>
        <dbReference type="Pfam" id="PF13303"/>
    </source>
</evidence>
<keyword evidence="4 10" id="KW-0762">Sugar transport</keyword>
<evidence type="ECO:0000256" key="7">
    <source>
        <dbReference type="ARBA" id="ARBA00023136"/>
    </source>
</evidence>
<evidence type="ECO:0000256" key="1">
    <source>
        <dbReference type="ARBA" id="ARBA00004651"/>
    </source>
</evidence>
<organism evidence="10 11">
    <name type="scientific">Candidatus Avoscillospira stercorigallinarum</name>
    <dbReference type="NCBI Taxonomy" id="2840708"/>
    <lineage>
        <taxon>Bacteria</taxon>
        <taxon>Bacillati</taxon>
        <taxon>Bacillota</taxon>
        <taxon>Clostridia</taxon>
        <taxon>Eubacteriales</taxon>
        <taxon>Oscillospiraceae</taxon>
        <taxon>Oscillospiraceae incertae sedis</taxon>
        <taxon>Candidatus Avoscillospira</taxon>
    </lineage>
</organism>
<reference evidence="10" key="1">
    <citation type="submission" date="2020-10" db="EMBL/GenBank/DDBJ databases">
        <authorList>
            <person name="Gilroy R."/>
        </authorList>
    </citation>
    <scope>NUCLEOTIDE SEQUENCE</scope>
    <source>
        <strain evidence="10">ChiSjej2B20-13462</strain>
    </source>
</reference>
<keyword evidence="2" id="KW-0813">Transport</keyword>
<evidence type="ECO:0000256" key="3">
    <source>
        <dbReference type="ARBA" id="ARBA00022475"/>
    </source>
</evidence>
<accession>A0A9D0Z6I6</accession>
<feature type="transmembrane region" description="Helical" evidence="8">
    <location>
        <begin position="199"/>
        <end position="224"/>
    </location>
</feature>
<evidence type="ECO:0000313" key="10">
    <source>
        <dbReference type="EMBL" id="HIQ69894.1"/>
    </source>
</evidence>
<feature type="transmembrane region" description="Helical" evidence="8">
    <location>
        <begin position="127"/>
        <end position="148"/>
    </location>
</feature>
<comment type="caution">
    <text evidence="10">The sequence shown here is derived from an EMBL/GenBank/DDBJ whole genome shotgun (WGS) entry which is preliminary data.</text>
</comment>
<evidence type="ECO:0000256" key="6">
    <source>
        <dbReference type="ARBA" id="ARBA00022989"/>
    </source>
</evidence>
<keyword evidence="7 8" id="KW-0472">Membrane</keyword>
<comment type="subcellular location">
    <subcellularLocation>
        <location evidence="1">Cell membrane</location>
        <topology evidence="1">Multi-pass membrane protein</topology>
    </subcellularLocation>
</comment>
<keyword evidence="5 8" id="KW-0812">Transmembrane</keyword>
<feature type="transmembrane region" description="Helical" evidence="8">
    <location>
        <begin position="320"/>
        <end position="339"/>
    </location>
</feature>
<feature type="transmembrane region" description="Helical" evidence="8">
    <location>
        <begin position="281"/>
        <end position="300"/>
    </location>
</feature>
<protein>
    <submittedName>
        <fullName evidence="10">PTS sugar transporter subunit IIC</fullName>
    </submittedName>
</protein>
<evidence type="ECO:0000256" key="4">
    <source>
        <dbReference type="ARBA" id="ARBA00022597"/>
    </source>
</evidence>
<evidence type="ECO:0000256" key="2">
    <source>
        <dbReference type="ARBA" id="ARBA00022448"/>
    </source>
</evidence>
<evidence type="ECO:0000256" key="5">
    <source>
        <dbReference type="ARBA" id="ARBA00022692"/>
    </source>
</evidence>
<feature type="transmembrane region" description="Helical" evidence="8">
    <location>
        <begin position="168"/>
        <end position="187"/>
    </location>
</feature>
<dbReference type="GO" id="GO:0005886">
    <property type="term" value="C:plasma membrane"/>
    <property type="evidence" value="ECO:0007669"/>
    <property type="project" value="UniProtKB-SubCell"/>
</dbReference>
<keyword evidence="6 8" id="KW-1133">Transmembrane helix</keyword>
<dbReference type="InterPro" id="IPR003352">
    <property type="entry name" value="PTS_EIIC"/>
</dbReference>
<dbReference type="GO" id="GO:0009401">
    <property type="term" value="P:phosphoenolpyruvate-dependent sugar phosphotransferase system"/>
    <property type="evidence" value="ECO:0007669"/>
    <property type="project" value="InterPro"/>
</dbReference>
<reference evidence="10" key="2">
    <citation type="journal article" date="2021" name="PeerJ">
        <title>Extensive microbial diversity within the chicken gut microbiome revealed by metagenomics and culture.</title>
        <authorList>
            <person name="Gilroy R."/>
            <person name="Ravi A."/>
            <person name="Getino M."/>
            <person name="Pursley I."/>
            <person name="Horton D.L."/>
            <person name="Alikhan N.F."/>
            <person name="Baker D."/>
            <person name="Gharbi K."/>
            <person name="Hall N."/>
            <person name="Watson M."/>
            <person name="Adriaenssens E.M."/>
            <person name="Foster-Nyarko E."/>
            <person name="Jarju S."/>
            <person name="Secka A."/>
            <person name="Antonio M."/>
            <person name="Oren A."/>
            <person name="Chaudhuri R.R."/>
            <person name="La Ragione R."/>
            <person name="Hildebrand F."/>
            <person name="Pallen M.J."/>
        </authorList>
    </citation>
    <scope>NUCLEOTIDE SEQUENCE</scope>
    <source>
        <strain evidence="10">ChiSjej2B20-13462</strain>
    </source>
</reference>